<feature type="transmembrane region" description="Helical" evidence="1">
    <location>
        <begin position="12"/>
        <end position="33"/>
    </location>
</feature>
<evidence type="ECO:0000256" key="1">
    <source>
        <dbReference type="SAM" id="Phobius"/>
    </source>
</evidence>
<name>A0A8J7DZI2_9CYAN</name>
<protein>
    <submittedName>
        <fullName evidence="2">Uncharacterized protein</fullName>
    </submittedName>
</protein>
<reference evidence="2" key="1">
    <citation type="submission" date="2020-10" db="EMBL/GenBank/DDBJ databases">
        <authorList>
            <person name="Castelo-Branco R."/>
            <person name="Eusebio N."/>
            <person name="Adriana R."/>
            <person name="Vieira A."/>
            <person name="Brugerolle De Fraissinette N."/>
            <person name="Rezende De Castro R."/>
            <person name="Schneider M.P."/>
            <person name="Vasconcelos V."/>
            <person name="Leao P.N."/>
        </authorList>
    </citation>
    <scope>NUCLEOTIDE SEQUENCE</scope>
    <source>
        <strain evidence="2">LEGE 07157</strain>
    </source>
</reference>
<dbReference type="Proteomes" id="UP000654482">
    <property type="component" value="Unassembled WGS sequence"/>
</dbReference>
<feature type="transmembrane region" description="Helical" evidence="1">
    <location>
        <begin position="45"/>
        <end position="67"/>
    </location>
</feature>
<dbReference type="AlphaFoldDB" id="A0A8J7DZI2"/>
<keyword evidence="3" id="KW-1185">Reference proteome</keyword>
<keyword evidence="1" id="KW-0472">Membrane</keyword>
<organism evidence="2 3">
    <name type="scientific">Lusitaniella coriacea LEGE 07157</name>
    <dbReference type="NCBI Taxonomy" id="945747"/>
    <lineage>
        <taxon>Bacteria</taxon>
        <taxon>Bacillati</taxon>
        <taxon>Cyanobacteriota</taxon>
        <taxon>Cyanophyceae</taxon>
        <taxon>Spirulinales</taxon>
        <taxon>Lusitaniellaceae</taxon>
        <taxon>Lusitaniella</taxon>
    </lineage>
</organism>
<gene>
    <name evidence="2" type="ORF">IQ249_15800</name>
</gene>
<evidence type="ECO:0000313" key="3">
    <source>
        <dbReference type="Proteomes" id="UP000654482"/>
    </source>
</evidence>
<evidence type="ECO:0000313" key="2">
    <source>
        <dbReference type="EMBL" id="MBE9117363.1"/>
    </source>
</evidence>
<keyword evidence="1" id="KW-1133">Transmembrane helix</keyword>
<proteinExistence type="predicted"/>
<comment type="caution">
    <text evidence="2">The sequence shown here is derived from an EMBL/GenBank/DDBJ whole genome shotgun (WGS) entry which is preliminary data.</text>
</comment>
<dbReference type="EMBL" id="JADEWZ010000024">
    <property type="protein sequence ID" value="MBE9117363.1"/>
    <property type="molecule type" value="Genomic_DNA"/>
</dbReference>
<dbReference type="RefSeq" id="WP_194030452.1">
    <property type="nucleotide sequence ID" value="NZ_JADEWZ010000024.1"/>
</dbReference>
<feature type="transmembrane region" description="Helical" evidence="1">
    <location>
        <begin position="79"/>
        <end position="99"/>
    </location>
</feature>
<accession>A0A8J7DZI2</accession>
<keyword evidence="1" id="KW-0812">Transmembrane</keyword>
<sequence>MTNNIPRSVPTTISLVLILLFGIAGTLGFSLSILTAEPYWWSLPLLDSVCFLLVSIWWIIFSLSCLMNLNWVNSQKSQALSNIPFYIAIIVIGIGHIAGSQTDSKVFDTVLILWGIIGTGLEMRKIKLSETSS</sequence>